<proteinExistence type="predicted"/>
<evidence type="ECO:0000256" key="1">
    <source>
        <dbReference type="PROSITE-ProRule" id="PRU00339"/>
    </source>
</evidence>
<accession>A0A7R9WDI8</accession>
<dbReference type="PROSITE" id="PS50005">
    <property type="entry name" value="TPR"/>
    <property type="match status" value="1"/>
</dbReference>
<dbReference type="SUPFAM" id="SSF48452">
    <property type="entry name" value="TPR-like"/>
    <property type="match status" value="1"/>
</dbReference>
<keyword evidence="1" id="KW-0802">TPR repeat</keyword>
<dbReference type="Gene3D" id="1.25.40.10">
    <property type="entry name" value="Tetratricopeptide repeat domain"/>
    <property type="match status" value="1"/>
</dbReference>
<reference evidence="2" key="1">
    <citation type="submission" date="2021-01" db="EMBL/GenBank/DDBJ databases">
        <authorList>
            <person name="Corre E."/>
            <person name="Pelletier E."/>
            <person name="Niang G."/>
            <person name="Scheremetjew M."/>
            <person name="Finn R."/>
            <person name="Kale V."/>
            <person name="Holt S."/>
            <person name="Cochrane G."/>
            <person name="Meng A."/>
            <person name="Brown T."/>
            <person name="Cohen L."/>
        </authorList>
    </citation>
    <scope>NUCLEOTIDE SEQUENCE</scope>
    <source>
        <strain evidence="2">CCMP147</strain>
    </source>
</reference>
<dbReference type="InterPro" id="IPR011990">
    <property type="entry name" value="TPR-like_helical_dom_sf"/>
</dbReference>
<sequence length="247" mass="28548">MRRPSSVRAVSSQEHLYPHDFLFPFVTTLCLKFVQTMKNGGGAEEPDAEIRPSKPHVRLELDSYLERLQRKRRILNNLDSSGANILNEIGNVHFRRGWLDHALESYQEALDAIISDTEVRGYNRMEALLTGITQNIAVVLYLMGKFEESKCVFAFSLFLQNLHVTRRAPHYNHDKRTDVMKTIACMYDTHINRGEYAEANRIHCAAREIRKAAFDLKARKQSQQSLGAFVLMLCRRTWLSVEMCKDE</sequence>
<evidence type="ECO:0000313" key="2">
    <source>
        <dbReference type="EMBL" id="CAD8320730.1"/>
    </source>
</evidence>
<dbReference type="EMBL" id="HBED01037978">
    <property type="protein sequence ID" value="CAD8320730.1"/>
    <property type="molecule type" value="Transcribed_RNA"/>
</dbReference>
<dbReference type="InterPro" id="IPR019734">
    <property type="entry name" value="TPR_rpt"/>
</dbReference>
<dbReference type="AlphaFoldDB" id="A0A7R9WDI8"/>
<protein>
    <submittedName>
        <fullName evidence="2">Uncharacterized protein</fullName>
    </submittedName>
</protein>
<organism evidence="2">
    <name type="scientific">Pseudictyota dubia</name>
    <dbReference type="NCBI Taxonomy" id="2749911"/>
    <lineage>
        <taxon>Eukaryota</taxon>
        <taxon>Sar</taxon>
        <taxon>Stramenopiles</taxon>
        <taxon>Ochrophyta</taxon>
        <taxon>Bacillariophyta</taxon>
        <taxon>Mediophyceae</taxon>
        <taxon>Biddulphiophycidae</taxon>
        <taxon>Eupodiscales</taxon>
        <taxon>Odontellaceae</taxon>
        <taxon>Pseudictyota</taxon>
    </lineage>
</organism>
<feature type="repeat" description="TPR" evidence="1">
    <location>
        <begin position="83"/>
        <end position="116"/>
    </location>
</feature>
<gene>
    <name evidence="2" type="ORF">TDUB1175_LOCUS19146</name>
</gene>
<name>A0A7R9WDI8_9STRA</name>